<evidence type="ECO:0008006" key="4">
    <source>
        <dbReference type="Google" id="ProtNLM"/>
    </source>
</evidence>
<keyword evidence="1" id="KW-1133">Transmembrane helix</keyword>
<accession>A0A1G9Q8Z1</accession>
<name>A0A1G9Q8Z1_9PROT</name>
<keyword evidence="3" id="KW-1185">Reference proteome</keyword>
<dbReference type="Proteomes" id="UP000199759">
    <property type="component" value="Unassembled WGS sequence"/>
</dbReference>
<feature type="transmembrane region" description="Helical" evidence="1">
    <location>
        <begin position="88"/>
        <end position="106"/>
    </location>
</feature>
<dbReference type="RefSeq" id="WP_091768106.1">
    <property type="nucleotide sequence ID" value="NZ_FNHG01000004.1"/>
</dbReference>
<dbReference type="EMBL" id="FNHG01000004">
    <property type="protein sequence ID" value="SDM07486.1"/>
    <property type="molecule type" value="Genomic_DNA"/>
</dbReference>
<reference evidence="2 3" key="1">
    <citation type="submission" date="2016-10" db="EMBL/GenBank/DDBJ databases">
        <authorList>
            <person name="de Groot N.N."/>
        </authorList>
    </citation>
    <scope>NUCLEOTIDE SEQUENCE [LARGE SCALE GENOMIC DNA]</scope>
    <source>
        <strain evidence="2 3">DSM 16077</strain>
    </source>
</reference>
<feature type="transmembrane region" description="Helical" evidence="1">
    <location>
        <begin position="12"/>
        <end position="35"/>
    </location>
</feature>
<sequence>MTRFIEILRATIDIAVALCALLILVIPLWFGLAAFGTKWEFWGWQTGLNAMTHVWGLRLLLAGLVAGVLTLVVLILYRLLASQGHGNWLSAIAVSLIAAAGLAWATQIEAGKAAGPAVLDVTTDVLDPPHFSAGFTARRSGLDSSLNYDGKIAADGQALPALQAERYPAIGTLYLDEPTQNAFARALELARELGWRVSTASAEAGMFEAGAESLWFGFRDDIVVRVRPGETGGSLVDIRSVARQPVHDLGRNADRVEAFLEALGGAQS</sequence>
<feature type="transmembrane region" description="Helical" evidence="1">
    <location>
        <begin position="55"/>
        <end position="76"/>
    </location>
</feature>
<keyword evidence="1" id="KW-0472">Membrane</keyword>
<proteinExistence type="predicted"/>
<dbReference type="STRING" id="144026.SAMN04488568_104208"/>
<protein>
    <recommendedName>
        <fullName evidence="4">DUF1499 domain-containing protein</fullName>
    </recommendedName>
</protein>
<gene>
    <name evidence="2" type="ORF">SAMN04488568_104208</name>
</gene>
<dbReference type="OrthoDB" id="1523552at2"/>
<organism evidence="2 3">
    <name type="scientific">Maricaulis salignorans</name>
    <dbReference type="NCBI Taxonomy" id="144026"/>
    <lineage>
        <taxon>Bacteria</taxon>
        <taxon>Pseudomonadati</taxon>
        <taxon>Pseudomonadota</taxon>
        <taxon>Alphaproteobacteria</taxon>
        <taxon>Maricaulales</taxon>
        <taxon>Maricaulaceae</taxon>
        <taxon>Maricaulis</taxon>
    </lineage>
</organism>
<dbReference type="AlphaFoldDB" id="A0A1G9Q8Z1"/>
<dbReference type="Pfam" id="PF07386">
    <property type="entry name" value="DUF1499"/>
    <property type="match status" value="1"/>
</dbReference>
<evidence type="ECO:0000256" key="1">
    <source>
        <dbReference type="SAM" id="Phobius"/>
    </source>
</evidence>
<evidence type="ECO:0000313" key="3">
    <source>
        <dbReference type="Proteomes" id="UP000199759"/>
    </source>
</evidence>
<evidence type="ECO:0000313" key="2">
    <source>
        <dbReference type="EMBL" id="SDM07486.1"/>
    </source>
</evidence>
<keyword evidence="1" id="KW-0812">Transmembrane</keyword>
<dbReference type="InterPro" id="IPR010865">
    <property type="entry name" value="DUF1499"/>
</dbReference>